<organism evidence="3 4">
    <name type="scientific">Rhododendron williamsianum</name>
    <dbReference type="NCBI Taxonomy" id="262921"/>
    <lineage>
        <taxon>Eukaryota</taxon>
        <taxon>Viridiplantae</taxon>
        <taxon>Streptophyta</taxon>
        <taxon>Embryophyta</taxon>
        <taxon>Tracheophyta</taxon>
        <taxon>Spermatophyta</taxon>
        <taxon>Magnoliopsida</taxon>
        <taxon>eudicotyledons</taxon>
        <taxon>Gunneridae</taxon>
        <taxon>Pentapetalae</taxon>
        <taxon>asterids</taxon>
        <taxon>Ericales</taxon>
        <taxon>Ericaceae</taxon>
        <taxon>Ericoideae</taxon>
        <taxon>Rhodoreae</taxon>
        <taxon>Rhododendron</taxon>
    </lineage>
</organism>
<dbReference type="SMART" id="SM00054">
    <property type="entry name" value="EFh"/>
    <property type="match status" value="1"/>
</dbReference>
<protein>
    <recommendedName>
        <fullName evidence="2">EF-hand domain-containing protein</fullName>
    </recommendedName>
</protein>
<gene>
    <name evidence="3" type="ORF">C3L33_01236</name>
</gene>
<dbReference type="GO" id="GO:0005509">
    <property type="term" value="F:calcium ion binding"/>
    <property type="evidence" value="ECO:0007669"/>
    <property type="project" value="InterPro"/>
</dbReference>
<reference evidence="3 4" key="1">
    <citation type="journal article" date="2019" name="Genome Biol. Evol.">
        <title>The Rhododendron genome and chromosomal organization provide insight into shared whole-genome duplications across the heath family (Ericaceae).</title>
        <authorList>
            <person name="Soza V.L."/>
            <person name="Lindsley D."/>
            <person name="Waalkes A."/>
            <person name="Ramage E."/>
            <person name="Patwardhan R.P."/>
            <person name="Burton J.N."/>
            <person name="Adey A."/>
            <person name="Kumar A."/>
            <person name="Qiu R."/>
            <person name="Shendure J."/>
            <person name="Hall B."/>
        </authorList>
    </citation>
    <scope>NUCLEOTIDE SEQUENCE [LARGE SCALE GENOMIC DNA]</scope>
    <source>
        <strain evidence="3">RSF 1966-606</strain>
    </source>
</reference>
<name>A0A6A4M680_9ERIC</name>
<dbReference type="SUPFAM" id="SSF47473">
    <property type="entry name" value="EF-hand"/>
    <property type="match status" value="1"/>
</dbReference>
<keyword evidence="1" id="KW-0106">Calcium</keyword>
<dbReference type="EMBL" id="QEFC01000074">
    <property type="protein sequence ID" value="KAE9466853.1"/>
    <property type="molecule type" value="Genomic_DNA"/>
</dbReference>
<dbReference type="OrthoDB" id="26525at2759"/>
<sequence length="173" mass="20590">MAIMCCFKVQPSEEMTVDEFKAWLCQFDEDHDGRISREELKEALQSLRIWFRWWKARQVMKEADSDHTVHVDNAKEIAKLRVWFGGNFALHPDWTESSTTLILIARKAEDAKPRVIIISNFRVENATKNQIPRKRKLEQKYGIISNSWLTRTWRKRKNYRKFLSGTLHQEDPP</sequence>
<feature type="non-terminal residue" evidence="3">
    <location>
        <position position="1"/>
    </location>
</feature>
<comment type="caution">
    <text evidence="3">The sequence shown here is derived from an EMBL/GenBank/DDBJ whole genome shotgun (WGS) entry which is preliminary data.</text>
</comment>
<feature type="domain" description="EF-hand" evidence="2">
    <location>
        <begin position="15"/>
        <end position="50"/>
    </location>
</feature>
<dbReference type="PROSITE" id="PS50222">
    <property type="entry name" value="EF_HAND_2"/>
    <property type="match status" value="1"/>
</dbReference>
<dbReference type="InterPro" id="IPR011992">
    <property type="entry name" value="EF-hand-dom_pair"/>
</dbReference>
<evidence type="ECO:0000313" key="4">
    <source>
        <dbReference type="Proteomes" id="UP000428333"/>
    </source>
</evidence>
<dbReference type="Proteomes" id="UP000428333">
    <property type="component" value="Linkage Group LG01"/>
</dbReference>
<accession>A0A6A4M680</accession>
<proteinExistence type="predicted"/>
<dbReference type="Gene3D" id="1.10.238.10">
    <property type="entry name" value="EF-hand"/>
    <property type="match status" value="1"/>
</dbReference>
<dbReference type="InterPro" id="IPR018247">
    <property type="entry name" value="EF_Hand_1_Ca_BS"/>
</dbReference>
<evidence type="ECO:0000259" key="2">
    <source>
        <dbReference type="PROSITE" id="PS50222"/>
    </source>
</evidence>
<evidence type="ECO:0000256" key="1">
    <source>
        <dbReference type="ARBA" id="ARBA00022837"/>
    </source>
</evidence>
<dbReference type="Pfam" id="PF13405">
    <property type="entry name" value="EF-hand_6"/>
    <property type="match status" value="1"/>
</dbReference>
<dbReference type="InterPro" id="IPR002048">
    <property type="entry name" value="EF_hand_dom"/>
</dbReference>
<evidence type="ECO:0000313" key="3">
    <source>
        <dbReference type="EMBL" id="KAE9466853.1"/>
    </source>
</evidence>
<dbReference type="PROSITE" id="PS00018">
    <property type="entry name" value="EF_HAND_1"/>
    <property type="match status" value="1"/>
</dbReference>
<dbReference type="AlphaFoldDB" id="A0A6A4M680"/>
<keyword evidence="4" id="KW-1185">Reference proteome</keyword>